<organism evidence="2">
    <name type="scientific">Opuntia streptacantha</name>
    <name type="common">Prickly pear cactus</name>
    <name type="synonym">Opuntia cardona</name>
    <dbReference type="NCBI Taxonomy" id="393608"/>
    <lineage>
        <taxon>Eukaryota</taxon>
        <taxon>Viridiplantae</taxon>
        <taxon>Streptophyta</taxon>
        <taxon>Embryophyta</taxon>
        <taxon>Tracheophyta</taxon>
        <taxon>Spermatophyta</taxon>
        <taxon>Magnoliopsida</taxon>
        <taxon>eudicotyledons</taxon>
        <taxon>Gunneridae</taxon>
        <taxon>Pentapetalae</taxon>
        <taxon>Caryophyllales</taxon>
        <taxon>Cactineae</taxon>
        <taxon>Cactaceae</taxon>
        <taxon>Opuntioideae</taxon>
        <taxon>Opuntia</taxon>
    </lineage>
</organism>
<name>A0A7C9EDT8_OPUST</name>
<evidence type="ECO:0000313" key="2">
    <source>
        <dbReference type="EMBL" id="MBA4658969.1"/>
    </source>
</evidence>
<protein>
    <submittedName>
        <fullName evidence="2">Uncharacterized protein</fullName>
    </submittedName>
</protein>
<reference evidence="2" key="1">
    <citation type="journal article" date="2013" name="J. Plant Res.">
        <title>Effect of fungi and light on seed germination of three Opuntia species from semiarid lands of central Mexico.</title>
        <authorList>
            <person name="Delgado-Sanchez P."/>
            <person name="Jimenez-Bremont J.F."/>
            <person name="Guerrero-Gonzalez Mde L."/>
            <person name="Flores J."/>
        </authorList>
    </citation>
    <scope>NUCLEOTIDE SEQUENCE</scope>
    <source>
        <tissue evidence="2">Cladode</tissue>
    </source>
</reference>
<keyword evidence="1" id="KW-0812">Transmembrane</keyword>
<feature type="transmembrane region" description="Helical" evidence="1">
    <location>
        <begin position="64"/>
        <end position="84"/>
    </location>
</feature>
<proteinExistence type="predicted"/>
<keyword evidence="1" id="KW-0472">Membrane</keyword>
<dbReference type="EMBL" id="GISG01202447">
    <property type="protein sequence ID" value="MBA4658969.1"/>
    <property type="molecule type" value="Transcribed_RNA"/>
</dbReference>
<evidence type="ECO:0000256" key="1">
    <source>
        <dbReference type="SAM" id="Phobius"/>
    </source>
</evidence>
<reference evidence="2" key="2">
    <citation type="submission" date="2020-07" db="EMBL/GenBank/DDBJ databases">
        <authorList>
            <person name="Vera ALvarez R."/>
            <person name="Arias-Moreno D.M."/>
            <person name="Jimenez-Jacinto V."/>
            <person name="Jimenez-Bremont J.F."/>
            <person name="Swaminathan K."/>
            <person name="Moose S.P."/>
            <person name="Guerrero-Gonzalez M.L."/>
            <person name="Marino-Ramirez L."/>
            <person name="Landsman D."/>
            <person name="Rodriguez-Kessler M."/>
            <person name="Delgado-Sanchez P."/>
        </authorList>
    </citation>
    <scope>NUCLEOTIDE SEQUENCE</scope>
    <source>
        <tissue evidence="2">Cladode</tissue>
    </source>
</reference>
<sequence>MIICYNTPHQSKVLRAARACGLRKTKYKTNVLPIKPNQGKKRTCKSITKSKITNSRITDICQNFIIALIMGSLNLAALSFHATARCPRKRSYNFDVRLQNFS</sequence>
<keyword evidence="1" id="KW-1133">Transmembrane helix</keyword>
<dbReference type="AlphaFoldDB" id="A0A7C9EDT8"/>
<accession>A0A7C9EDT8</accession>